<feature type="transmembrane region" description="Helical" evidence="1">
    <location>
        <begin position="75"/>
        <end position="95"/>
    </location>
</feature>
<feature type="transmembrane region" description="Helical" evidence="1">
    <location>
        <begin position="107"/>
        <end position="134"/>
    </location>
</feature>
<dbReference type="EMBL" id="CP050995">
    <property type="protein sequence ID" value="QIY89886.1"/>
    <property type="molecule type" value="Genomic_DNA"/>
</dbReference>
<keyword evidence="3" id="KW-0808">Transferase</keyword>
<dbReference type="GO" id="GO:0016301">
    <property type="term" value="F:kinase activity"/>
    <property type="evidence" value="ECO:0007669"/>
    <property type="project" value="UniProtKB-KW"/>
</dbReference>
<dbReference type="Gene3D" id="3.30.565.10">
    <property type="entry name" value="Histidine kinase-like ATPase, C-terminal domain"/>
    <property type="match status" value="1"/>
</dbReference>
<evidence type="ECO:0000313" key="4">
    <source>
        <dbReference type="Proteomes" id="UP000501570"/>
    </source>
</evidence>
<feature type="transmembrane region" description="Helical" evidence="1">
    <location>
        <begin position="43"/>
        <end position="63"/>
    </location>
</feature>
<evidence type="ECO:0000259" key="2">
    <source>
        <dbReference type="Pfam" id="PF06580"/>
    </source>
</evidence>
<keyword evidence="4" id="KW-1185">Reference proteome</keyword>
<keyword evidence="3" id="KW-0418">Kinase</keyword>
<dbReference type="PANTHER" id="PTHR34220:SF7">
    <property type="entry name" value="SENSOR HISTIDINE KINASE YPDA"/>
    <property type="match status" value="1"/>
</dbReference>
<dbReference type="InterPro" id="IPR050640">
    <property type="entry name" value="Bact_2-comp_sensor_kinase"/>
</dbReference>
<feature type="domain" description="Signal transduction histidine kinase internal region" evidence="2">
    <location>
        <begin position="153"/>
        <end position="231"/>
    </location>
</feature>
<keyword evidence="1" id="KW-0472">Membrane</keyword>
<reference evidence="3 4" key="1">
    <citation type="submission" date="2019-09" db="EMBL/GenBank/DDBJ databases">
        <title>FDA dAtabase for Regulatory Grade micrObial Sequences (FDA-ARGOS): Supporting development and validation of Infectious Disease Dx tests.</title>
        <authorList>
            <person name="Sciortino C."/>
            <person name="Tallon L."/>
            <person name="Sadzewicz L."/>
            <person name="Vavikolanu K."/>
            <person name="Mehta A."/>
            <person name="Aluvathingal J."/>
            <person name="Nadendla S."/>
            <person name="Nandy P."/>
            <person name="Geyer C."/>
            <person name="Yan Y."/>
            <person name="Sichtig H."/>
        </authorList>
    </citation>
    <scope>NUCLEOTIDE SEQUENCE [LARGE SCALE GENOMIC DNA]</scope>
    <source>
        <strain evidence="3 4">FDAARGOS_636</strain>
    </source>
</reference>
<dbReference type="SUPFAM" id="SSF55874">
    <property type="entry name" value="ATPase domain of HSP90 chaperone/DNA topoisomerase II/histidine kinase"/>
    <property type="match status" value="1"/>
</dbReference>
<dbReference type="Proteomes" id="UP000501570">
    <property type="component" value="Chromosome"/>
</dbReference>
<protein>
    <submittedName>
        <fullName evidence="3">Histidine kinase</fullName>
    </submittedName>
</protein>
<gene>
    <name evidence="3" type="ORF">FOB44_04100</name>
</gene>
<keyword evidence="1" id="KW-1133">Transmembrane helix</keyword>
<keyword evidence="1" id="KW-0812">Transmembrane</keyword>
<proteinExistence type="predicted"/>
<name>A0ABX6KML9_CHRGL</name>
<dbReference type="PANTHER" id="PTHR34220">
    <property type="entry name" value="SENSOR HISTIDINE KINASE YPDA"/>
    <property type="match status" value="1"/>
</dbReference>
<dbReference type="InterPro" id="IPR036890">
    <property type="entry name" value="HATPase_C_sf"/>
</dbReference>
<evidence type="ECO:0000313" key="3">
    <source>
        <dbReference type="EMBL" id="QIY89886.1"/>
    </source>
</evidence>
<accession>A0ABX6KML9</accession>
<dbReference type="InterPro" id="IPR010559">
    <property type="entry name" value="Sig_transdc_His_kin_internal"/>
</dbReference>
<sequence>MKKVLPILFILFLLALFNSFQVYNYYIVRINGDINFYDIPTHISTFLYSLGSFGITLMVWRYLGRLVASKLKFIYVFLSAIPLFGLYASIVYLMIRNYYGAPTSLEMLWGNFIFTLSLSHFYISGLTIAYLFFIETNELKERLMESKYEIENMQLQMLKKNIEPHFLFNNLSILSSLARKDVSHIDEFIENLADVYRYFLVHNAVDSVSLKEDLKFLKKYIALTTERFGNSYSIVLKIDDQEGDIIPFALQICLENAIKHNEGNEADPLVIEFIRNGDMITVRNQIRPVEMYSNTGLGLSNIAKRYDLIYGETLTYGPFNNYFIVELPVITNK</sequence>
<evidence type="ECO:0000256" key="1">
    <source>
        <dbReference type="SAM" id="Phobius"/>
    </source>
</evidence>
<organism evidence="3 4">
    <name type="scientific">Chryseobacterium gallinarum</name>
    <dbReference type="NCBI Taxonomy" id="1324352"/>
    <lineage>
        <taxon>Bacteria</taxon>
        <taxon>Pseudomonadati</taxon>
        <taxon>Bacteroidota</taxon>
        <taxon>Flavobacteriia</taxon>
        <taxon>Flavobacteriales</taxon>
        <taxon>Weeksellaceae</taxon>
        <taxon>Chryseobacterium group</taxon>
        <taxon>Chryseobacterium</taxon>
    </lineage>
</organism>
<dbReference type="RefSeq" id="WP_168237721.1">
    <property type="nucleotide sequence ID" value="NZ_CP050995.1"/>
</dbReference>
<dbReference type="Pfam" id="PF06580">
    <property type="entry name" value="His_kinase"/>
    <property type="match status" value="1"/>
</dbReference>